<keyword evidence="2" id="KW-1185">Reference proteome</keyword>
<evidence type="ECO:0000313" key="1">
    <source>
        <dbReference type="EMBL" id="EPZ15108.1"/>
    </source>
</evidence>
<protein>
    <submittedName>
        <fullName evidence="1">Uncharacterized protein</fullName>
    </submittedName>
</protein>
<dbReference type="STRING" id="1348657.M622_16640"/>
<dbReference type="PATRIC" id="fig|1348657.5.peg.2415"/>
<dbReference type="Proteomes" id="UP000015455">
    <property type="component" value="Unassembled WGS sequence"/>
</dbReference>
<gene>
    <name evidence="1" type="ORF">M622_16640</name>
</gene>
<reference evidence="1 2" key="1">
    <citation type="submission" date="2013-06" db="EMBL/GenBank/DDBJ databases">
        <title>Draft genome sequence of Thauera terpenica.</title>
        <authorList>
            <person name="Liu B."/>
            <person name="Frostegard A.H."/>
            <person name="Shapleigh J.P."/>
        </authorList>
    </citation>
    <scope>NUCLEOTIDE SEQUENCE [LARGE SCALE GENOMIC DNA]</scope>
    <source>
        <strain evidence="1 2">58Eu</strain>
    </source>
</reference>
<evidence type="ECO:0000313" key="2">
    <source>
        <dbReference type="Proteomes" id="UP000015455"/>
    </source>
</evidence>
<comment type="caution">
    <text evidence="1">The sequence shown here is derived from an EMBL/GenBank/DDBJ whole genome shotgun (WGS) entry which is preliminary data.</text>
</comment>
<dbReference type="EMBL" id="ATJV01000061">
    <property type="protein sequence ID" value="EPZ15108.1"/>
    <property type="molecule type" value="Genomic_DNA"/>
</dbReference>
<accession>T0AX50</accession>
<name>T0AX50_9RHOO</name>
<sequence>MGGGAPTRLKDKARNTPLNRAPSWILFLIEVNVPFDDVGFNERSESELKRASAIGFAPSS</sequence>
<dbReference type="AlphaFoldDB" id="T0AX50"/>
<organism evidence="1 2">
    <name type="scientific">Thauera terpenica 58Eu</name>
    <dbReference type="NCBI Taxonomy" id="1348657"/>
    <lineage>
        <taxon>Bacteria</taxon>
        <taxon>Pseudomonadati</taxon>
        <taxon>Pseudomonadota</taxon>
        <taxon>Betaproteobacteria</taxon>
        <taxon>Rhodocyclales</taxon>
        <taxon>Zoogloeaceae</taxon>
        <taxon>Thauera</taxon>
    </lineage>
</organism>
<proteinExistence type="predicted"/>